<evidence type="ECO:0000256" key="2">
    <source>
        <dbReference type="RuleBase" id="RU000411"/>
    </source>
</evidence>
<accession>A0A158PXG5</accession>
<dbReference type="FunCoup" id="A0A158PXG5">
    <property type="interactions" value="609"/>
</dbReference>
<dbReference type="InterPro" id="IPR000215">
    <property type="entry name" value="Serpin_fam"/>
</dbReference>
<dbReference type="CDD" id="cd00172">
    <property type="entry name" value="serpin"/>
    <property type="match status" value="1"/>
</dbReference>
<comment type="similarity">
    <text evidence="1 2">Belongs to the serpin family.</text>
</comment>
<dbReference type="Gene3D" id="3.30.497.10">
    <property type="entry name" value="Antithrombin, subunit I, domain 2"/>
    <property type="match status" value="1"/>
</dbReference>
<evidence type="ECO:0000313" key="7">
    <source>
        <dbReference type="WBParaSite" id="Bm3467a.1"/>
    </source>
</evidence>
<dbReference type="PANTHER" id="PTHR11461">
    <property type="entry name" value="SERINE PROTEASE INHIBITOR, SERPIN"/>
    <property type="match status" value="1"/>
</dbReference>
<dbReference type="SUPFAM" id="SSF56574">
    <property type="entry name" value="Serpins"/>
    <property type="match status" value="1"/>
</dbReference>
<accession>A0A4E9F575</accession>
<reference evidence="6" key="3">
    <citation type="submission" date="2019-12" db="UniProtKB">
        <authorList>
            <consortium name="WormBaseParasite"/>
        </authorList>
    </citation>
    <scope>IDENTIFICATION</scope>
</reference>
<feature type="domain" description="Serpin" evidence="3">
    <location>
        <begin position="36"/>
        <end position="389"/>
    </location>
</feature>
<reference evidence="5" key="1">
    <citation type="journal article" date="2007" name="Science">
        <title>Draft genome of the filarial nematode parasite Brugia malayi.</title>
        <authorList>
            <person name="Ghedin E."/>
            <person name="Wang S."/>
            <person name="Spiro D."/>
            <person name="Caler E."/>
            <person name="Zhao Q."/>
            <person name="Crabtree J."/>
            <person name="Allen J.E."/>
            <person name="Delcher A.L."/>
            <person name="Guiliano D.B."/>
            <person name="Miranda-Saavedra D."/>
            <person name="Angiuoli S.V."/>
            <person name="Creasy T."/>
            <person name="Amedeo P."/>
            <person name="Haas B."/>
            <person name="El-Sayed N.M."/>
            <person name="Wortman J.R."/>
            <person name="Feldblyum T."/>
            <person name="Tallon L."/>
            <person name="Schatz M."/>
            <person name="Shumway M."/>
            <person name="Koo H."/>
            <person name="Salzberg S.L."/>
            <person name="Schobel S."/>
            <person name="Pertea M."/>
            <person name="Pop M."/>
            <person name="White O."/>
            <person name="Barton G.J."/>
            <person name="Carlow C.K."/>
            <person name="Crawford M.J."/>
            <person name="Daub J."/>
            <person name="Dimmic M.W."/>
            <person name="Estes C.F."/>
            <person name="Foster J.M."/>
            <person name="Ganatra M."/>
            <person name="Gregory W.F."/>
            <person name="Johnson N.M."/>
            <person name="Jin J."/>
            <person name="Komuniecki R."/>
            <person name="Korf I."/>
            <person name="Kumar S."/>
            <person name="Laney S."/>
            <person name="Li B.W."/>
            <person name="Li W."/>
            <person name="Lindblom T.H."/>
            <person name="Lustigman S."/>
            <person name="Ma D."/>
            <person name="Maina C.V."/>
            <person name="Martin D.M."/>
            <person name="McCarter J.P."/>
            <person name="McReynolds L."/>
            <person name="Mitreva M."/>
            <person name="Nutman T.B."/>
            <person name="Parkinson J."/>
            <person name="Peregrin-Alvarez J.M."/>
            <person name="Poole C."/>
            <person name="Ren Q."/>
            <person name="Saunders L."/>
            <person name="Sluder A.E."/>
            <person name="Smith K."/>
            <person name="Stanke M."/>
            <person name="Unnasch T.R."/>
            <person name="Ware J."/>
            <person name="Wei A.D."/>
            <person name="Weil G."/>
            <person name="Williams D.J."/>
            <person name="Zhang Y."/>
            <person name="Williams S.A."/>
            <person name="Fraser-Liggett C."/>
            <person name="Slatko B."/>
            <person name="Blaxter M.L."/>
            <person name="Scott A.L."/>
        </authorList>
    </citation>
    <scope>NUCLEOTIDE SEQUENCE</scope>
    <source>
        <strain evidence="5">FR3</strain>
    </source>
</reference>
<dbReference type="InterPro" id="IPR023795">
    <property type="entry name" value="Serpin_CS"/>
</dbReference>
<gene>
    <name evidence="6" type="primary">Bm3467</name>
    <name evidence="4" type="synonym">Bm18052</name>
    <name evidence="4" type="ORF">BM_BM18052</name>
</gene>
<accession>A0A158PZ22</accession>
<proteinExistence type="inferred from homology"/>
<evidence type="ECO:0000313" key="5">
    <source>
        <dbReference type="Proteomes" id="UP000006672"/>
    </source>
</evidence>
<dbReference type="WBParaSite" id="Bm18052.1">
    <property type="protein sequence ID" value="Bm18052.1"/>
    <property type="gene ID" value="WBGene00269192"/>
</dbReference>
<evidence type="ECO:0000313" key="6">
    <source>
        <dbReference type="WBParaSite" id="Bm18052.1"/>
    </source>
</evidence>
<evidence type="ECO:0000313" key="4">
    <source>
        <dbReference type="EMBL" id="VIO89381.1"/>
    </source>
</evidence>
<dbReference type="InterPro" id="IPR042185">
    <property type="entry name" value="Serpin_sf_2"/>
</dbReference>
<dbReference type="Proteomes" id="UP000006672">
    <property type="component" value="Unassembled WGS sequence"/>
</dbReference>
<dbReference type="OrthoDB" id="9518664at2759"/>
<dbReference type="SMART" id="SM00093">
    <property type="entry name" value="SERPIN"/>
    <property type="match status" value="1"/>
</dbReference>
<name>A0A158PXG5_BRUMA</name>
<dbReference type="AlphaFoldDB" id="A0A158PXG5"/>
<dbReference type="GO" id="GO:0004867">
    <property type="term" value="F:serine-type endopeptidase inhibitor activity"/>
    <property type="evidence" value="ECO:0007669"/>
    <property type="project" value="InterPro"/>
</dbReference>
<dbReference type="STRING" id="6279.A0A158PXG5"/>
<sequence length="389" mass="43963">MNCVIIPALFLFANVQFALIFGKISSIDYAQFNFAVSLLKEIGQGGKSAILSPLSVSTALFMIYLAADKETKQQLQNVLGGTAKKAEVRKYFAHLLAVIDARKNENYTLNIANRFYVQQGFSVKESFARVLRFYYGETLHSFSNEQSQQVAQEINNWVSQKTNRKITELITAGDINKNTKMLLLNAIYFSGTWETQFDDMNTHDEIFHISQHETKNVSMMTLQSEFPYYEDHSVQVIKLPYIGEEVEMVFILPKTRFGLQNVLRNLTGRDLLSYISSATPNDVSLKLPKFRLEGKMDLKETLQKIGIEDAISETANFRELTNDAISVGNIMHRGFIEVNEKGTESAAATMLDLVPLIFAVPRPFIADQPFLFAIVKNLNTILFAGQFAK</sequence>
<dbReference type="InterPro" id="IPR023796">
    <property type="entry name" value="Serpin_dom"/>
</dbReference>
<evidence type="ECO:0000256" key="1">
    <source>
        <dbReference type="ARBA" id="ARBA00009500"/>
    </source>
</evidence>
<protein>
    <submittedName>
        <fullName evidence="6 7">Bm3467</fullName>
    </submittedName>
</protein>
<dbReference type="PROSITE" id="PS00284">
    <property type="entry name" value="SERPIN"/>
    <property type="match status" value="1"/>
</dbReference>
<dbReference type="Pfam" id="PF00079">
    <property type="entry name" value="Serpin"/>
    <property type="match status" value="1"/>
</dbReference>
<dbReference type="InterPro" id="IPR036186">
    <property type="entry name" value="Serpin_sf"/>
</dbReference>
<dbReference type="PANTHER" id="PTHR11461:SF211">
    <property type="entry name" value="GH10112P-RELATED"/>
    <property type="match status" value="1"/>
</dbReference>
<dbReference type="Gene3D" id="2.30.39.10">
    <property type="entry name" value="Alpha-1-antitrypsin, domain 1"/>
    <property type="match status" value="1"/>
</dbReference>
<dbReference type="EMBL" id="CAAKNF010000196">
    <property type="protein sequence ID" value="VIO89381.1"/>
    <property type="molecule type" value="Genomic_DNA"/>
</dbReference>
<evidence type="ECO:0000259" key="3">
    <source>
        <dbReference type="SMART" id="SM00093"/>
    </source>
</evidence>
<organism evidence="5 6">
    <name type="scientific">Brugia malayi</name>
    <name type="common">Filarial nematode worm</name>
    <dbReference type="NCBI Taxonomy" id="6279"/>
    <lineage>
        <taxon>Eukaryota</taxon>
        <taxon>Metazoa</taxon>
        <taxon>Ecdysozoa</taxon>
        <taxon>Nematoda</taxon>
        <taxon>Chromadorea</taxon>
        <taxon>Rhabditida</taxon>
        <taxon>Spirurina</taxon>
        <taxon>Spiruromorpha</taxon>
        <taxon>Filarioidea</taxon>
        <taxon>Onchocercidae</taxon>
        <taxon>Brugia</taxon>
    </lineage>
</organism>
<dbReference type="WBParaSite" id="Bm3467a.1">
    <property type="protein sequence ID" value="Bm3467a.1"/>
    <property type="gene ID" value="WBGene00223728"/>
</dbReference>
<dbReference type="GO" id="GO:0005615">
    <property type="term" value="C:extracellular space"/>
    <property type="evidence" value="ECO:0007669"/>
    <property type="project" value="InterPro"/>
</dbReference>
<reference evidence="4" key="2">
    <citation type="submission" date="2019-04" db="EMBL/GenBank/DDBJ databases">
        <authorList>
            <person name="Howe K."/>
            <person name="Paulini M."/>
            <person name="Williams G."/>
        </authorList>
    </citation>
    <scope>NUCLEOTIDE SEQUENCE [LARGE SCALE GENOMIC DNA]</scope>
    <source>
        <strain evidence="4">FR3</strain>
    </source>
</reference>
<keyword evidence="5" id="KW-1185">Reference proteome</keyword>
<dbReference type="InterPro" id="IPR042178">
    <property type="entry name" value="Serpin_sf_1"/>
</dbReference>